<keyword evidence="7" id="KW-0238">DNA-binding</keyword>
<dbReference type="InterPro" id="IPR010997">
    <property type="entry name" value="HRDC-like_sf"/>
</dbReference>
<dbReference type="InterPro" id="IPR001650">
    <property type="entry name" value="Helicase_C-like"/>
</dbReference>
<dbReference type="GO" id="GO:0000723">
    <property type="term" value="P:telomere maintenance"/>
    <property type="evidence" value="ECO:0007669"/>
    <property type="project" value="TreeGrafter"/>
</dbReference>
<dbReference type="FunFam" id="3.40.50.300:FF:001023">
    <property type="entry name" value="Werner syndrome RecQ like helicase"/>
    <property type="match status" value="1"/>
</dbReference>
<sequence length="1130" mass="126664">MLSCLPRPIHTSAIFRKRPRELCFTSRCEVQRSLLEDGLPFLEFCGSIVYSHEASDCSLLSEDIRQTLSCGAAVGFDIEWPPSYTKGKMAKIAVIQLCVTEEKCYLFHVSSMSGFPKGLKRLLEDETIKKVGVGIEGDQWKLMSDFEIKLKSFVELADVANEKLKCKEIWSLNGLVKHLFGKQLLKDKTVRCSNWEKFPLNEEQKLYAATDAYVYVGENSNNFEECATDNKHNISCVIESDEELEMEMLKVSASVFVSLTDDHIQVFVSLTKDPLLPVPSEIQVTCLKTYFGHSSFKPVQWKVISSVLEDKRDNLVVMATGYGKSLCYQFPPVYTGCTGIVICPLISLMEDQVLQLTMSGIPACLLGSAQSKNIRDGIKAGQYRVIYMTPEFCSGNLELLQDLDQAIGIALIAVDEAHCISEWGHDFRNSFRTLGSLKKALPTVPIVALTATASPSIREDIVNCLNLKNPLVTCTSFDRPNLYLEVGRQSGNILRDLKQFLTRKGSSEYEFEGPTIIYCPSKKATEKVVSELTKLNVLCGAYHAGMGIQERRETHHQFMRDEIQCIVATVAFGMGINKADIRMVIHYGAPKEMESYYQEIGRAGRDGLPASCHVLWAPADLTFNRHLLTDIRSEKFRLYKLKMLEKMEKYLTSNSCRRKIILSHFEDKQLRKVSSGIMGTDECCDNCRCRASCLATSSDSEGGLQDFGKQAYQLLSAVCALEEKFGTRVPILFLRGSNSQRLPERYRKHALYGSGKDLTESWWKSLCQQLIMEGFLKEVSGRSKFATTCGLTQKGRNWLLKAGSTSNPSLLLQSNEDLNLQRPPRRAVACEISFEVPRTCFISGKRTRGKSLEERISVNCNQPVDFFLGIWLSSSQTALYGKLLTARQKVANEKAIPPAVLATNKILVEMARIRPTTVENVKRIEGVSEAKSTMLVPLLAEIKDFCQANGLQMDAFPTSGPTDQKEASHRKHARALSPSEHVTYVLFQDKNLSRTISETRSLPLSEIGTHLLQAMKAGYPVNLERAGLTPEVKQIISDVIRNPPIDSDTTKIQAIRTLVPANIELYLIQMAIALLEKENGNKAQRGSAVKRVLVWSDGQQEKRGAYQASKEDALWSERKVSKRSYKTRFV</sequence>
<dbReference type="GO" id="GO:0005524">
    <property type="term" value="F:ATP binding"/>
    <property type="evidence" value="ECO:0007669"/>
    <property type="project" value="UniProtKB-KW"/>
</dbReference>
<dbReference type="GeneTree" id="ENSGT00940000159168"/>
<dbReference type="GO" id="GO:0008408">
    <property type="term" value="F:3'-5' exonuclease activity"/>
    <property type="evidence" value="ECO:0007669"/>
    <property type="project" value="InterPro"/>
</dbReference>
<dbReference type="FunFam" id="1.10.150.80:FF:000005">
    <property type="entry name" value="Werner syndrome ATP-dependent helicase homolog"/>
    <property type="match status" value="1"/>
</dbReference>
<comment type="similarity">
    <text evidence="2">Belongs to the helicase family. RecQ subfamily.</text>
</comment>
<dbReference type="UniPathway" id="UPA00115">
    <property type="reaction ID" value="UER00414"/>
</dbReference>
<dbReference type="GO" id="GO:0000724">
    <property type="term" value="P:double-strand break repair via homologous recombination"/>
    <property type="evidence" value="ECO:0007669"/>
    <property type="project" value="TreeGrafter"/>
</dbReference>
<dbReference type="InterPro" id="IPR027417">
    <property type="entry name" value="P-loop_NTPase"/>
</dbReference>
<evidence type="ECO:0000256" key="9">
    <source>
        <dbReference type="ARBA" id="ARBA00034617"/>
    </source>
</evidence>
<dbReference type="SMART" id="SM00341">
    <property type="entry name" value="HRDC"/>
    <property type="match status" value="1"/>
</dbReference>
<dbReference type="InterPro" id="IPR032284">
    <property type="entry name" value="RecQ_Zn-bd"/>
</dbReference>
<evidence type="ECO:0000256" key="2">
    <source>
        <dbReference type="ARBA" id="ARBA00005446"/>
    </source>
</evidence>
<dbReference type="GO" id="GO:0003677">
    <property type="term" value="F:DNA binding"/>
    <property type="evidence" value="ECO:0007669"/>
    <property type="project" value="UniProtKB-KW"/>
</dbReference>
<dbReference type="PROSITE" id="PS51194">
    <property type="entry name" value="HELICASE_CTER"/>
    <property type="match status" value="1"/>
</dbReference>
<evidence type="ECO:0000259" key="11">
    <source>
        <dbReference type="PROSITE" id="PS50967"/>
    </source>
</evidence>
<evidence type="ECO:0000256" key="3">
    <source>
        <dbReference type="ARBA" id="ARBA00022741"/>
    </source>
</evidence>
<dbReference type="InterPro" id="IPR002121">
    <property type="entry name" value="HRDC_dom"/>
</dbReference>
<evidence type="ECO:0000256" key="8">
    <source>
        <dbReference type="ARBA" id="ARBA00023235"/>
    </source>
</evidence>
<dbReference type="Gene3D" id="3.30.420.10">
    <property type="entry name" value="Ribonuclease H-like superfamily/Ribonuclease H"/>
    <property type="match status" value="1"/>
</dbReference>
<dbReference type="InterPro" id="IPR002562">
    <property type="entry name" value="3'-5'_exonuclease_dom"/>
</dbReference>
<dbReference type="InterPro" id="IPR011545">
    <property type="entry name" value="DEAD/DEAH_box_helicase_dom"/>
</dbReference>
<dbReference type="SMART" id="SM00487">
    <property type="entry name" value="DEXDc"/>
    <property type="match status" value="1"/>
</dbReference>
<dbReference type="InterPro" id="IPR012337">
    <property type="entry name" value="RNaseH-like_sf"/>
</dbReference>
<evidence type="ECO:0000313" key="14">
    <source>
        <dbReference type="Ensembl" id="ENSABRP00000023448.1"/>
    </source>
</evidence>
<dbReference type="NCBIfam" id="TIGR00614">
    <property type="entry name" value="recQ_fam"/>
    <property type="match status" value="1"/>
</dbReference>
<protein>
    <recommendedName>
        <fullName evidence="10">DNA 3'-5' helicase</fullName>
        <ecNumber evidence="10">5.6.2.4</ecNumber>
    </recommendedName>
</protein>
<dbReference type="PROSITE" id="PS50967">
    <property type="entry name" value="HRDC"/>
    <property type="match status" value="1"/>
</dbReference>
<dbReference type="InterPro" id="IPR029491">
    <property type="entry name" value="Helicase_HTH"/>
</dbReference>
<dbReference type="GO" id="GO:0006098">
    <property type="term" value="P:pentose-phosphate shunt"/>
    <property type="evidence" value="ECO:0007669"/>
    <property type="project" value="UniProtKB-UniPathway"/>
</dbReference>
<evidence type="ECO:0000256" key="1">
    <source>
        <dbReference type="ARBA" id="ARBA00001947"/>
    </source>
</evidence>
<dbReference type="SUPFAM" id="SSF46785">
    <property type="entry name" value="Winged helix' DNA-binding domain"/>
    <property type="match status" value="1"/>
</dbReference>
<dbReference type="PANTHER" id="PTHR13710:SF120">
    <property type="entry name" value="BIFUNCTIONAL 3'-5' EXONUCLEASE_ATP-DEPENDENT HELICASE WRN"/>
    <property type="match status" value="1"/>
</dbReference>
<dbReference type="CDD" id="cd06141">
    <property type="entry name" value="WRN_exo"/>
    <property type="match status" value="1"/>
</dbReference>
<feature type="domain" description="Helicase C-terminal" evidence="13">
    <location>
        <begin position="496"/>
        <end position="647"/>
    </location>
</feature>
<keyword evidence="5" id="KW-0347">Helicase</keyword>
<evidence type="ECO:0000256" key="7">
    <source>
        <dbReference type="ARBA" id="ARBA00023125"/>
    </source>
</evidence>
<dbReference type="InterPro" id="IPR036388">
    <property type="entry name" value="WH-like_DNA-bd_sf"/>
</dbReference>
<feature type="domain" description="Helicase ATP-binding" evidence="12">
    <location>
        <begin position="305"/>
        <end position="471"/>
    </location>
</feature>
<dbReference type="SUPFAM" id="SSF53098">
    <property type="entry name" value="Ribonuclease H-like"/>
    <property type="match status" value="1"/>
</dbReference>
<dbReference type="Gene3D" id="3.40.50.300">
    <property type="entry name" value="P-loop containing nucleotide triphosphate hydrolases"/>
    <property type="match status" value="2"/>
</dbReference>
<dbReference type="InterPro" id="IPR018225">
    <property type="entry name" value="Transaldolase_AS"/>
</dbReference>
<dbReference type="SMART" id="SM00490">
    <property type="entry name" value="HELICc"/>
    <property type="match status" value="1"/>
</dbReference>
<dbReference type="PANTHER" id="PTHR13710">
    <property type="entry name" value="DNA HELICASE RECQ FAMILY MEMBER"/>
    <property type="match status" value="1"/>
</dbReference>
<evidence type="ECO:0000256" key="10">
    <source>
        <dbReference type="ARBA" id="ARBA00034808"/>
    </source>
</evidence>
<evidence type="ECO:0000256" key="5">
    <source>
        <dbReference type="ARBA" id="ARBA00022806"/>
    </source>
</evidence>
<dbReference type="AlphaFoldDB" id="A0A8B9CPP1"/>
<dbReference type="GO" id="GO:0006260">
    <property type="term" value="P:DNA replication"/>
    <property type="evidence" value="ECO:0007669"/>
    <property type="project" value="InterPro"/>
</dbReference>
<accession>A0A8B9CPP1</accession>
<dbReference type="Pfam" id="PF00570">
    <property type="entry name" value="HRDC"/>
    <property type="match status" value="1"/>
</dbReference>
<dbReference type="GO" id="GO:0009378">
    <property type="term" value="F:four-way junction helicase activity"/>
    <property type="evidence" value="ECO:0007669"/>
    <property type="project" value="TreeGrafter"/>
</dbReference>
<dbReference type="Pfam" id="PF01612">
    <property type="entry name" value="DNA_pol_A_exo1"/>
    <property type="match status" value="1"/>
</dbReference>
<dbReference type="InterPro" id="IPR014001">
    <property type="entry name" value="Helicase_ATP-bd"/>
</dbReference>
<dbReference type="InterPro" id="IPR036397">
    <property type="entry name" value="RNaseH_sf"/>
</dbReference>
<dbReference type="FunFam" id="3.40.50.300:FF:000941">
    <property type="entry name" value="Werner syndrome RecQ like helicase"/>
    <property type="match status" value="1"/>
</dbReference>
<dbReference type="GO" id="GO:0005654">
    <property type="term" value="C:nucleoplasm"/>
    <property type="evidence" value="ECO:0007669"/>
    <property type="project" value="TreeGrafter"/>
</dbReference>
<dbReference type="Pfam" id="PF09382">
    <property type="entry name" value="RQC"/>
    <property type="match status" value="1"/>
</dbReference>
<dbReference type="Pfam" id="PF14493">
    <property type="entry name" value="HTH_40"/>
    <property type="match status" value="1"/>
</dbReference>
<keyword evidence="6" id="KW-0067">ATP-binding</keyword>
<evidence type="ECO:0000256" key="4">
    <source>
        <dbReference type="ARBA" id="ARBA00022801"/>
    </source>
</evidence>
<gene>
    <name evidence="14" type="primary">WRN</name>
</gene>
<dbReference type="PROSITE" id="PS01054">
    <property type="entry name" value="TRANSALDOLASE_1"/>
    <property type="match status" value="1"/>
</dbReference>
<evidence type="ECO:0000259" key="13">
    <source>
        <dbReference type="PROSITE" id="PS51194"/>
    </source>
</evidence>
<dbReference type="Proteomes" id="UP000694426">
    <property type="component" value="Unplaced"/>
</dbReference>
<evidence type="ECO:0000259" key="12">
    <source>
        <dbReference type="PROSITE" id="PS51192"/>
    </source>
</evidence>
<name>A0A8B9CPP1_9AVES</name>
<dbReference type="Pfam" id="PF16124">
    <property type="entry name" value="RecQ_Zn_bind"/>
    <property type="match status" value="1"/>
</dbReference>
<dbReference type="InterPro" id="IPR004589">
    <property type="entry name" value="DNA_helicase_ATP-dep_RecQ"/>
</dbReference>
<evidence type="ECO:0000313" key="15">
    <source>
        <dbReference type="Proteomes" id="UP000694426"/>
    </source>
</evidence>
<comment type="catalytic activity">
    <reaction evidence="9">
        <text>Couples ATP hydrolysis with the unwinding of duplex DNA by translocating in the 3'-5' direction.</text>
        <dbReference type="EC" id="5.6.2.4"/>
    </reaction>
</comment>
<keyword evidence="4" id="KW-0378">Hydrolase</keyword>
<dbReference type="GO" id="GO:0043138">
    <property type="term" value="F:3'-5' DNA helicase activity"/>
    <property type="evidence" value="ECO:0007669"/>
    <property type="project" value="UniProtKB-EC"/>
</dbReference>
<dbReference type="SUPFAM" id="SSF47819">
    <property type="entry name" value="HRDC-like"/>
    <property type="match status" value="1"/>
</dbReference>
<keyword evidence="3" id="KW-0547">Nucleotide-binding</keyword>
<reference evidence="14" key="2">
    <citation type="submission" date="2025-09" db="UniProtKB">
        <authorList>
            <consortium name="Ensembl"/>
        </authorList>
    </citation>
    <scope>IDENTIFICATION</scope>
</reference>
<dbReference type="GO" id="GO:0005694">
    <property type="term" value="C:chromosome"/>
    <property type="evidence" value="ECO:0007669"/>
    <property type="project" value="TreeGrafter"/>
</dbReference>
<dbReference type="Pfam" id="PF00271">
    <property type="entry name" value="Helicase_C"/>
    <property type="match status" value="1"/>
</dbReference>
<dbReference type="PROSITE" id="PS51192">
    <property type="entry name" value="HELICASE_ATP_BIND_1"/>
    <property type="match status" value="1"/>
</dbReference>
<dbReference type="InterPro" id="IPR044876">
    <property type="entry name" value="HRDC_dom_sf"/>
</dbReference>
<organism evidence="14 15">
    <name type="scientific">Anser brachyrhynchus</name>
    <name type="common">Pink-footed goose</name>
    <dbReference type="NCBI Taxonomy" id="132585"/>
    <lineage>
        <taxon>Eukaryota</taxon>
        <taxon>Metazoa</taxon>
        <taxon>Chordata</taxon>
        <taxon>Craniata</taxon>
        <taxon>Vertebrata</taxon>
        <taxon>Euteleostomi</taxon>
        <taxon>Archelosauria</taxon>
        <taxon>Archosauria</taxon>
        <taxon>Dinosauria</taxon>
        <taxon>Saurischia</taxon>
        <taxon>Theropoda</taxon>
        <taxon>Coelurosauria</taxon>
        <taxon>Aves</taxon>
        <taxon>Neognathae</taxon>
        <taxon>Galloanserae</taxon>
        <taxon>Anseriformes</taxon>
        <taxon>Anatidae</taxon>
        <taxon>Anserinae</taxon>
        <taxon>Anser</taxon>
    </lineage>
</organism>
<dbReference type="Gene3D" id="1.10.150.80">
    <property type="entry name" value="HRDC domain"/>
    <property type="match status" value="1"/>
</dbReference>
<keyword evidence="8" id="KW-0413">Isomerase</keyword>
<dbReference type="SMART" id="SM00474">
    <property type="entry name" value="35EXOc"/>
    <property type="match status" value="1"/>
</dbReference>
<keyword evidence="15" id="KW-1185">Reference proteome</keyword>
<feature type="domain" description="HRDC" evidence="11">
    <location>
        <begin position="873"/>
        <end position="952"/>
    </location>
</feature>
<dbReference type="EC" id="5.6.2.4" evidence="10"/>
<proteinExistence type="inferred from homology"/>
<dbReference type="InterPro" id="IPR018982">
    <property type="entry name" value="RQC_domain"/>
</dbReference>
<comment type="cofactor">
    <cofactor evidence="1">
        <name>Zn(2+)</name>
        <dbReference type="ChEBI" id="CHEBI:29105"/>
    </cofactor>
</comment>
<dbReference type="SMART" id="SM00956">
    <property type="entry name" value="RQC"/>
    <property type="match status" value="1"/>
</dbReference>
<evidence type="ECO:0000256" key="6">
    <source>
        <dbReference type="ARBA" id="ARBA00022840"/>
    </source>
</evidence>
<dbReference type="FunFam" id="1.10.10.10:FF:000369">
    <property type="entry name" value="Werner syndrome ATP-dependent helicase"/>
    <property type="match status" value="1"/>
</dbReference>
<dbReference type="CDD" id="cd18017">
    <property type="entry name" value="DEXHc_RecQ3"/>
    <property type="match status" value="1"/>
</dbReference>
<dbReference type="Pfam" id="PF00270">
    <property type="entry name" value="DEAD"/>
    <property type="match status" value="1"/>
</dbReference>
<reference evidence="14" key="1">
    <citation type="submission" date="2025-08" db="UniProtKB">
        <authorList>
            <consortium name="Ensembl"/>
        </authorList>
    </citation>
    <scope>IDENTIFICATION</scope>
</reference>
<dbReference type="CDD" id="cd18794">
    <property type="entry name" value="SF2_C_RecQ"/>
    <property type="match status" value="1"/>
</dbReference>
<dbReference type="Ensembl" id="ENSABRT00000032878.1">
    <property type="protein sequence ID" value="ENSABRP00000023448.1"/>
    <property type="gene ID" value="ENSABRG00000019658.1"/>
</dbReference>
<dbReference type="GO" id="GO:0005975">
    <property type="term" value="P:carbohydrate metabolic process"/>
    <property type="evidence" value="ECO:0007669"/>
    <property type="project" value="InterPro"/>
</dbReference>
<dbReference type="GO" id="GO:0005737">
    <property type="term" value="C:cytoplasm"/>
    <property type="evidence" value="ECO:0007669"/>
    <property type="project" value="TreeGrafter"/>
</dbReference>
<dbReference type="Gene3D" id="1.10.10.10">
    <property type="entry name" value="Winged helix-like DNA-binding domain superfamily/Winged helix DNA-binding domain"/>
    <property type="match status" value="1"/>
</dbReference>
<dbReference type="SUPFAM" id="SSF52540">
    <property type="entry name" value="P-loop containing nucleoside triphosphate hydrolases"/>
    <property type="match status" value="1"/>
</dbReference>
<dbReference type="InterPro" id="IPR036390">
    <property type="entry name" value="WH_DNA-bd_sf"/>
</dbReference>